<dbReference type="Gene3D" id="3.30.950.30">
    <property type="entry name" value="Schlafen, AAA domain"/>
    <property type="match status" value="1"/>
</dbReference>
<dbReference type="Gene3D" id="3.30.565.60">
    <property type="match status" value="1"/>
</dbReference>
<keyword evidence="3" id="KW-1185">Reference proteome</keyword>
<name>A0A7X9UDC7_9ACTN</name>
<evidence type="ECO:0000313" key="3">
    <source>
        <dbReference type="Proteomes" id="UP000546970"/>
    </source>
</evidence>
<dbReference type="InterPro" id="IPR007421">
    <property type="entry name" value="Schlafen_AlbA_2_dom"/>
</dbReference>
<dbReference type="EMBL" id="JABBCP010000006">
    <property type="protein sequence ID" value="NMF56142.1"/>
    <property type="molecule type" value="Genomic_DNA"/>
</dbReference>
<dbReference type="PANTHER" id="PTHR30595:SF6">
    <property type="entry name" value="SCHLAFEN ALBA-2 DOMAIN-CONTAINING PROTEIN"/>
    <property type="match status" value="1"/>
</dbReference>
<dbReference type="Pfam" id="PF13749">
    <property type="entry name" value="HATPase_c_4"/>
    <property type="match status" value="1"/>
</dbReference>
<dbReference type="PANTHER" id="PTHR30595">
    <property type="entry name" value="GLPR-RELATED TRANSCRIPTIONAL REPRESSOR"/>
    <property type="match status" value="1"/>
</dbReference>
<gene>
    <name evidence="2" type="ORF">HF320_07350</name>
</gene>
<feature type="domain" description="Schlafen AlbA-2" evidence="1">
    <location>
        <begin position="23"/>
        <end position="145"/>
    </location>
</feature>
<organism evidence="2 3">
    <name type="scientific">Collinsella acetigenes</name>
    <dbReference type="NCBI Taxonomy" id="2713419"/>
    <lineage>
        <taxon>Bacteria</taxon>
        <taxon>Bacillati</taxon>
        <taxon>Actinomycetota</taxon>
        <taxon>Coriobacteriia</taxon>
        <taxon>Coriobacteriales</taxon>
        <taxon>Coriobacteriaceae</taxon>
        <taxon>Collinsella</taxon>
    </lineage>
</organism>
<proteinExistence type="predicted"/>
<protein>
    <submittedName>
        <fullName evidence="2">Transcriptional regulator</fullName>
    </submittedName>
</protein>
<sequence length="428" mass="47060">MIDDVRFCEIVNRLRAQGTDDGEVEVKTCETRLSADIWESVSAFANTAGGIIILGLSEKDGFAPAPHFNIDRVRDQFIAGIGDGGSQGCVGNPPEYELARREVDGKQVLVIEVQELDLRFKPCYVAARGIQNGSYKRVDDKDIHLSPTELYGYQGALLPSDAESMPVPDSSVDDLDENLVEAIVKKRVLQAPHVMRGAETREKQLVRLNIASAAGPLRLAGLLAAGLYPQQFYPELVIDVAVHPNLQRLGAGSVRFVDRQVCDGPLTVCIEDALAAVGRNLRRVSRTIGARDREEWEVPEEVLREAIANACIHREYSTLFIGRPVSVGLYPNRIEVLNPGGLWGGKTLGNLCDGESRCRNPKLMSLMAAAPFKGARDLAVERHGAGMATMIHELEMRGLDRPQLEARADSFKVVFWRPRTVLNCCTCM</sequence>
<dbReference type="AlphaFoldDB" id="A0A7X9UDC7"/>
<dbReference type="Pfam" id="PF04326">
    <property type="entry name" value="SLFN_AlbA_2"/>
    <property type="match status" value="1"/>
</dbReference>
<evidence type="ECO:0000259" key="1">
    <source>
        <dbReference type="Pfam" id="PF04326"/>
    </source>
</evidence>
<dbReference type="InterPro" id="IPR038475">
    <property type="entry name" value="RecG_C_sf"/>
</dbReference>
<comment type="caution">
    <text evidence="2">The sequence shown here is derived from an EMBL/GenBank/DDBJ whole genome shotgun (WGS) entry which is preliminary data.</text>
</comment>
<reference evidence="2 3" key="1">
    <citation type="submission" date="2020-04" db="EMBL/GenBank/DDBJ databases">
        <title>Collinsella sp. KGMB02528 nov., an anaerobic actinobacterium isolated from human feces.</title>
        <authorList>
            <person name="Han K.-I."/>
            <person name="Eom M.K."/>
            <person name="Kim J.-S."/>
            <person name="Lee K.C."/>
            <person name="Suh M.K."/>
            <person name="Park S.-H."/>
            <person name="Lee J.H."/>
            <person name="Kang S.W."/>
            <person name="Park J.-E."/>
            <person name="Oh B.S."/>
            <person name="Yu S.Y."/>
            <person name="Choi S.-H."/>
            <person name="Lee D.H."/>
            <person name="Yoon H."/>
            <person name="Kim B.-Y."/>
            <person name="Lee J.H."/>
            <person name="Lee J.-S."/>
        </authorList>
    </citation>
    <scope>NUCLEOTIDE SEQUENCE [LARGE SCALE GENOMIC DNA]</scope>
    <source>
        <strain evidence="2 3">KGMB02528</strain>
    </source>
</reference>
<dbReference type="RefSeq" id="WP_169277747.1">
    <property type="nucleotide sequence ID" value="NZ_JABBCP010000006.1"/>
</dbReference>
<evidence type="ECO:0000313" key="2">
    <source>
        <dbReference type="EMBL" id="NMF56142.1"/>
    </source>
</evidence>
<dbReference type="InterPro" id="IPR038461">
    <property type="entry name" value="Schlafen_AlbA_2_dom_sf"/>
</dbReference>
<accession>A0A7X9UDC7</accession>
<dbReference type="Proteomes" id="UP000546970">
    <property type="component" value="Unassembled WGS sequence"/>
</dbReference>